<protein>
    <submittedName>
        <fullName evidence="2">Putative membrane protein</fullName>
    </submittedName>
</protein>
<name>A0A1I6FWT5_9EURY</name>
<dbReference type="PANTHER" id="PTHR38815:SF1">
    <property type="entry name" value="DUF373 FAMILY PROTEIN"/>
    <property type="match status" value="1"/>
</dbReference>
<evidence type="ECO:0000313" key="3">
    <source>
        <dbReference type="Proteomes" id="UP000243250"/>
    </source>
</evidence>
<dbReference type="EMBL" id="FOYS01000001">
    <property type="protein sequence ID" value="SFR34422.1"/>
    <property type="molecule type" value="Genomic_DNA"/>
</dbReference>
<gene>
    <name evidence="2" type="ORF">SAMN04488124_0457</name>
</gene>
<dbReference type="InterPro" id="IPR007254">
    <property type="entry name" value="DUF373"/>
</dbReference>
<keyword evidence="1" id="KW-0812">Transmembrane</keyword>
<feature type="transmembrane region" description="Helical" evidence="1">
    <location>
        <begin position="263"/>
        <end position="285"/>
    </location>
</feature>
<dbReference type="Proteomes" id="UP000243250">
    <property type="component" value="Unassembled WGS sequence"/>
</dbReference>
<accession>A0A1I6FWT5</accession>
<sequence>MLLVLCIDLDDDLGRKTGFETPVVGRDSVEAAAVALATADPEDSDSNVLFQGIHTHDELAADAEVDEQVEVAAVTGTQGSDVKANRAIGEEIDRVLAGLSTGENVSAIVITDGAQDESVLPVIRSRVPIDSVQRVVVRQAQDLESIYYTMKQVLADPETRGTILVPLGILLLIYPFLTIASLFEVPGAVVLGLISALLGLYTLFRGLGLETVVDDVVNRGRDVLYEGRVTLITYVAALALMTVGGFRGVALLEAIRDSAGSDLAPPLILAVLVHGAVQWFAAAGITSSLGQVTDEYLADRFKWRYLNAPFYVVAIAIVLFAVSGFFINVNGVTDVPGVRPFSPADMAVGLTVGTLLGVFSTLAFAIAESRFPTGAEPTRG</sequence>
<reference evidence="3" key="1">
    <citation type="submission" date="2016-10" db="EMBL/GenBank/DDBJ databases">
        <authorList>
            <person name="Varghese N."/>
            <person name="Submissions S."/>
        </authorList>
    </citation>
    <scope>NUCLEOTIDE SEQUENCE [LARGE SCALE GENOMIC DNA]</scope>
    <source>
        <strain evidence="3">CGMCC 1.8711</strain>
    </source>
</reference>
<dbReference type="STRING" id="555875.SAMN04488124_0457"/>
<dbReference type="AlphaFoldDB" id="A0A1I6FWT5"/>
<keyword evidence="1" id="KW-1133">Transmembrane helix</keyword>
<feature type="transmembrane region" description="Helical" evidence="1">
    <location>
        <begin position="347"/>
        <end position="367"/>
    </location>
</feature>
<feature type="transmembrane region" description="Helical" evidence="1">
    <location>
        <begin position="306"/>
        <end position="327"/>
    </location>
</feature>
<dbReference type="Pfam" id="PF04123">
    <property type="entry name" value="DUF373"/>
    <property type="match status" value="1"/>
</dbReference>
<feature type="transmembrane region" description="Helical" evidence="1">
    <location>
        <begin position="229"/>
        <end position="251"/>
    </location>
</feature>
<dbReference type="PANTHER" id="PTHR38815">
    <property type="entry name" value="HYPOTHETICAL MEMBRANE PROTEIN, CONSERVED, DUF373 FAMILY"/>
    <property type="match status" value="1"/>
</dbReference>
<keyword evidence="1" id="KW-0472">Membrane</keyword>
<feature type="transmembrane region" description="Helical" evidence="1">
    <location>
        <begin position="161"/>
        <end position="183"/>
    </location>
</feature>
<dbReference type="RefSeq" id="WP_089876365.1">
    <property type="nucleotide sequence ID" value="NZ_FOYS01000001.1"/>
</dbReference>
<evidence type="ECO:0000256" key="1">
    <source>
        <dbReference type="SAM" id="Phobius"/>
    </source>
</evidence>
<feature type="transmembrane region" description="Helical" evidence="1">
    <location>
        <begin position="189"/>
        <end position="208"/>
    </location>
</feature>
<proteinExistence type="predicted"/>
<dbReference type="OrthoDB" id="201773at2157"/>
<evidence type="ECO:0000313" key="2">
    <source>
        <dbReference type="EMBL" id="SFR34422.1"/>
    </source>
</evidence>
<organism evidence="2 3">
    <name type="scientific">Halogeometricum limi</name>
    <dbReference type="NCBI Taxonomy" id="555875"/>
    <lineage>
        <taxon>Archaea</taxon>
        <taxon>Methanobacteriati</taxon>
        <taxon>Methanobacteriota</taxon>
        <taxon>Stenosarchaea group</taxon>
        <taxon>Halobacteria</taxon>
        <taxon>Halobacteriales</taxon>
        <taxon>Haloferacaceae</taxon>
        <taxon>Halogeometricum</taxon>
    </lineage>
</organism>
<keyword evidence="3" id="KW-1185">Reference proteome</keyword>